<evidence type="ECO:0000256" key="1">
    <source>
        <dbReference type="ARBA" id="ARBA00004651"/>
    </source>
</evidence>
<feature type="transmembrane region" description="Helical" evidence="7">
    <location>
        <begin position="350"/>
        <end position="373"/>
    </location>
</feature>
<keyword evidence="4 7" id="KW-0812">Transmembrane</keyword>
<feature type="transmembrane region" description="Helical" evidence="7">
    <location>
        <begin position="316"/>
        <end position="338"/>
    </location>
</feature>
<feature type="transmembrane region" description="Helical" evidence="7">
    <location>
        <begin position="170"/>
        <end position="192"/>
    </location>
</feature>
<feature type="transmembrane region" description="Helical" evidence="7">
    <location>
        <begin position="85"/>
        <end position="104"/>
    </location>
</feature>
<proteinExistence type="predicted"/>
<keyword evidence="10" id="KW-1185">Reference proteome</keyword>
<dbReference type="PROSITE" id="PS50850">
    <property type="entry name" value="MFS"/>
    <property type="match status" value="1"/>
</dbReference>
<comment type="subcellular location">
    <subcellularLocation>
        <location evidence="1">Cell membrane</location>
        <topology evidence="1">Multi-pass membrane protein</topology>
    </subcellularLocation>
</comment>
<reference evidence="9 10" key="1">
    <citation type="submission" date="2012-10" db="EMBL/GenBank/DDBJ databases">
        <title>Genome sequencing of Tanticharoenia sakaeratensis NBRC 103193.</title>
        <authorList>
            <person name="Azuma Y."/>
            <person name="Hadano H."/>
            <person name="Hirakawa H."/>
            <person name="Matsushita K."/>
        </authorList>
    </citation>
    <scope>NUCLEOTIDE SEQUENCE [LARGE SCALE GENOMIC DNA]</scope>
    <source>
        <strain evidence="9 10">NBRC 103193</strain>
    </source>
</reference>
<feature type="transmembrane region" description="Helical" evidence="7">
    <location>
        <begin position="260"/>
        <end position="280"/>
    </location>
</feature>
<feature type="transmembrane region" description="Helical" evidence="7">
    <location>
        <begin position="143"/>
        <end position="164"/>
    </location>
</feature>
<feature type="transmembrane region" description="Helical" evidence="7">
    <location>
        <begin position="219"/>
        <end position="240"/>
    </location>
</feature>
<feature type="domain" description="Major facilitator superfamily (MFS) profile" evidence="8">
    <location>
        <begin position="14"/>
        <end position="408"/>
    </location>
</feature>
<evidence type="ECO:0000313" key="9">
    <source>
        <dbReference type="EMBL" id="GAN53739.1"/>
    </source>
</evidence>
<keyword evidence="6 7" id="KW-0472">Membrane</keyword>
<dbReference type="Pfam" id="PF07690">
    <property type="entry name" value="MFS_1"/>
    <property type="match status" value="1"/>
</dbReference>
<keyword evidence="3" id="KW-1003">Cell membrane</keyword>
<evidence type="ECO:0000256" key="3">
    <source>
        <dbReference type="ARBA" id="ARBA00022475"/>
    </source>
</evidence>
<dbReference type="Pfam" id="PF12832">
    <property type="entry name" value="MFS_1_like"/>
    <property type="match status" value="1"/>
</dbReference>
<accession>A0A0D6MJC6</accession>
<dbReference type="GO" id="GO:0022857">
    <property type="term" value="F:transmembrane transporter activity"/>
    <property type="evidence" value="ECO:0007669"/>
    <property type="project" value="InterPro"/>
</dbReference>
<feature type="transmembrane region" description="Helical" evidence="7">
    <location>
        <begin position="110"/>
        <end position="131"/>
    </location>
</feature>
<name>A0A0D6MJC6_9PROT</name>
<feature type="transmembrane region" description="Helical" evidence="7">
    <location>
        <begin position="292"/>
        <end position="310"/>
    </location>
</feature>
<dbReference type="InterPro" id="IPR036259">
    <property type="entry name" value="MFS_trans_sf"/>
</dbReference>
<feature type="transmembrane region" description="Helical" evidence="7">
    <location>
        <begin position="52"/>
        <end position="73"/>
    </location>
</feature>
<dbReference type="STRING" id="1231623.Tasa_010_286"/>
<evidence type="ECO:0000256" key="2">
    <source>
        <dbReference type="ARBA" id="ARBA00022448"/>
    </source>
</evidence>
<organism evidence="9 10">
    <name type="scientific">Tanticharoenia sakaeratensis NBRC 103193</name>
    <dbReference type="NCBI Taxonomy" id="1231623"/>
    <lineage>
        <taxon>Bacteria</taxon>
        <taxon>Pseudomonadati</taxon>
        <taxon>Pseudomonadota</taxon>
        <taxon>Alphaproteobacteria</taxon>
        <taxon>Acetobacterales</taxon>
        <taxon>Acetobacteraceae</taxon>
        <taxon>Tanticharoenia</taxon>
    </lineage>
</organism>
<sequence length="408" mass="41911">MTTDAEGHPHWQRNLGIAMFGAFTTVLATTLLVPFLPLYVETLGVHGHEAVAEWSAIAFGATFLSAGLTAPLWGMVADRFGRKIILVRASLGMAVCIALTGMVHSIGQLVAIRLLTGLVGGYGSGALILVATQTPKARSGWALGLFASATTAGTLFGPLAGGIMPGLVGIRATFFVASALIAVAFVATVLFIREPERPVRSRAAVSELRVPDRALVAKLLVLSSMVTIANFSIEPVIPIYAAHLLAHAGEAVVLSPHATFLAGLVMAASALGSVVASPRIGHLSDRIGRARVLTASLLAGAVLLIPQAFVTAGWQLVILRFLMGVALAGLLPGVNAMLRHAAPAAIAGRVMALGTSAFYAGQVAGPLIGGFVFGESGGGMSGLRTVFFITASVMLLGAGIATTLRQRA</sequence>
<dbReference type="Proteomes" id="UP000032679">
    <property type="component" value="Unassembled WGS sequence"/>
</dbReference>
<dbReference type="InterPro" id="IPR011701">
    <property type="entry name" value="MFS"/>
</dbReference>
<dbReference type="InterPro" id="IPR024989">
    <property type="entry name" value="MFS_assoc_dom"/>
</dbReference>
<evidence type="ECO:0000256" key="4">
    <source>
        <dbReference type="ARBA" id="ARBA00022692"/>
    </source>
</evidence>
<comment type="caution">
    <text evidence="9">The sequence shown here is derived from an EMBL/GenBank/DDBJ whole genome shotgun (WGS) entry which is preliminary data.</text>
</comment>
<dbReference type="OrthoDB" id="5368493at2"/>
<dbReference type="InterPro" id="IPR020846">
    <property type="entry name" value="MFS_dom"/>
</dbReference>
<evidence type="ECO:0000259" key="8">
    <source>
        <dbReference type="PROSITE" id="PS50850"/>
    </source>
</evidence>
<keyword evidence="5 7" id="KW-1133">Transmembrane helix</keyword>
<evidence type="ECO:0000256" key="6">
    <source>
        <dbReference type="ARBA" id="ARBA00023136"/>
    </source>
</evidence>
<dbReference type="AlphaFoldDB" id="A0A0D6MJC6"/>
<dbReference type="SUPFAM" id="SSF103473">
    <property type="entry name" value="MFS general substrate transporter"/>
    <property type="match status" value="2"/>
</dbReference>
<evidence type="ECO:0000313" key="10">
    <source>
        <dbReference type="Proteomes" id="UP000032679"/>
    </source>
</evidence>
<dbReference type="PANTHER" id="PTHR43414">
    <property type="entry name" value="MULTIDRUG RESISTANCE PROTEIN MDTG"/>
    <property type="match status" value="1"/>
</dbReference>
<dbReference type="GO" id="GO:0005886">
    <property type="term" value="C:plasma membrane"/>
    <property type="evidence" value="ECO:0007669"/>
    <property type="project" value="UniProtKB-SubCell"/>
</dbReference>
<feature type="transmembrane region" description="Helical" evidence="7">
    <location>
        <begin position="385"/>
        <end position="404"/>
    </location>
</feature>
<dbReference type="EMBL" id="BALE01000010">
    <property type="protein sequence ID" value="GAN53739.1"/>
    <property type="molecule type" value="Genomic_DNA"/>
</dbReference>
<dbReference type="InterPro" id="IPR001958">
    <property type="entry name" value="Tet-R_TetA/multi-R_MdtG-like"/>
</dbReference>
<dbReference type="RefSeq" id="WP_048847908.1">
    <property type="nucleotide sequence ID" value="NZ_BALE01000010.1"/>
</dbReference>
<dbReference type="PANTHER" id="PTHR43414:SF1">
    <property type="entry name" value="PEPTIDE PERMEASE"/>
    <property type="match status" value="1"/>
</dbReference>
<dbReference type="Gene3D" id="1.20.1250.20">
    <property type="entry name" value="MFS general substrate transporter like domains"/>
    <property type="match status" value="2"/>
</dbReference>
<protein>
    <submittedName>
        <fullName evidence="9">Major facilitator superfamily MFS_1</fullName>
    </submittedName>
</protein>
<evidence type="ECO:0000256" key="7">
    <source>
        <dbReference type="SAM" id="Phobius"/>
    </source>
</evidence>
<dbReference type="PRINTS" id="PR01035">
    <property type="entry name" value="TCRTETA"/>
</dbReference>
<feature type="transmembrane region" description="Helical" evidence="7">
    <location>
        <begin position="17"/>
        <end position="40"/>
    </location>
</feature>
<evidence type="ECO:0000256" key="5">
    <source>
        <dbReference type="ARBA" id="ARBA00022989"/>
    </source>
</evidence>
<keyword evidence="2" id="KW-0813">Transport</keyword>
<gene>
    <name evidence="9" type="ORF">Tasa_010_286</name>
</gene>